<accession>A0A3S5B4J3</accession>
<dbReference type="EMBL" id="CAAALY010251542">
    <property type="protein sequence ID" value="VEL36160.1"/>
    <property type="molecule type" value="Genomic_DNA"/>
</dbReference>
<proteinExistence type="predicted"/>
<dbReference type="Proteomes" id="UP000784294">
    <property type="component" value="Unassembled WGS sequence"/>
</dbReference>
<reference evidence="1" key="1">
    <citation type="submission" date="2018-11" db="EMBL/GenBank/DDBJ databases">
        <authorList>
            <consortium name="Pathogen Informatics"/>
        </authorList>
    </citation>
    <scope>NUCLEOTIDE SEQUENCE</scope>
</reference>
<evidence type="ECO:0000313" key="1">
    <source>
        <dbReference type="EMBL" id="VEL36160.1"/>
    </source>
</evidence>
<organism evidence="1 2">
    <name type="scientific">Protopolystoma xenopodis</name>
    <dbReference type="NCBI Taxonomy" id="117903"/>
    <lineage>
        <taxon>Eukaryota</taxon>
        <taxon>Metazoa</taxon>
        <taxon>Spiralia</taxon>
        <taxon>Lophotrochozoa</taxon>
        <taxon>Platyhelminthes</taxon>
        <taxon>Monogenea</taxon>
        <taxon>Polyopisthocotylea</taxon>
        <taxon>Polystomatidea</taxon>
        <taxon>Polystomatidae</taxon>
        <taxon>Protopolystoma</taxon>
    </lineage>
</organism>
<keyword evidence="2" id="KW-1185">Reference proteome</keyword>
<protein>
    <submittedName>
        <fullName evidence="1">Uncharacterized protein</fullName>
    </submittedName>
</protein>
<name>A0A3S5B4J3_9PLAT</name>
<dbReference type="OrthoDB" id="10022113at2759"/>
<evidence type="ECO:0000313" key="2">
    <source>
        <dbReference type="Proteomes" id="UP000784294"/>
    </source>
</evidence>
<sequence>MRFRPDFLGFAGPNLGITFASVVMRPEKLACCHVQVNWIRTVSIEGSETNGWIEKGLIRILGTTEERVYSFTIFFLSNGPKSPFASCRLNPANACVPGDSACLRERPHQIDHIFLELDQWTRVPQTLARVNPGSLPPGVVRVDLREHYAYQLQTRDSVNIRQALRVSSLIITDNFR</sequence>
<dbReference type="AlphaFoldDB" id="A0A3S5B4J3"/>
<comment type="caution">
    <text evidence="1">The sequence shown here is derived from an EMBL/GenBank/DDBJ whole genome shotgun (WGS) entry which is preliminary data.</text>
</comment>
<gene>
    <name evidence="1" type="ORF">PXEA_LOCUS29600</name>
</gene>